<evidence type="ECO:0000256" key="1">
    <source>
        <dbReference type="SAM" id="MobiDB-lite"/>
    </source>
</evidence>
<proteinExistence type="predicted"/>
<evidence type="ECO:0000313" key="2">
    <source>
        <dbReference type="EMBL" id="QDS73747.1"/>
    </source>
</evidence>
<feature type="region of interest" description="Disordered" evidence="1">
    <location>
        <begin position="1"/>
        <end position="58"/>
    </location>
</feature>
<sequence>MLVEVAEDEDEEEANGGCRVYVPTDGTTEEADQRADNGSPESEPPANEDAIVVHGMCA</sequence>
<protein>
    <submittedName>
        <fullName evidence="2">Uncharacterized protein</fullName>
    </submittedName>
</protein>
<reference evidence="2 3" key="1">
    <citation type="submission" date="2019-07" db="EMBL/GenBank/DDBJ databases">
        <title>Finished genome of Venturia effusa.</title>
        <authorList>
            <person name="Young C.A."/>
            <person name="Cox M.P."/>
            <person name="Ganley A.R.D."/>
            <person name="David W.J."/>
        </authorList>
    </citation>
    <scope>NUCLEOTIDE SEQUENCE [LARGE SCALE GENOMIC DNA]</scope>
    <source>
        <strain evidence="3">albino</strain>
    </source>
</reference>
<gene>
    <name evidence="2" type="ORF">FKW77_004948</name>
</gene>
<feature type="compositionally biased region" description="Acidic residues" evidence="1">
    <location>
        <begin position="1"/>
        <end position="14"/>
    </location>
</feature>
<dbReference type="EMBL" id="CP042194">
    <property type="protein sequence ID" value="QDS73747.1"/>
    <property type="molecule type" value="Genomic_DNA"/>
</dbReference>
<keyword evidence="3" id="KW-1185">Reference proteome</keyword>
<dbReference type="Proteomes" id="UP000316270">
    <property type="component" value="Chromosome 10"/>
</dbReference>
<name>A0A517LDN6_9PEZI</name>
<dbReference type="AlphaFoldDB" id="A0A517LDN6"/>
<evidence type="ECO:0000313" key="3">
    <source>
        <dbReference type="Proteomes" id="UP000316270"/>
    </source>
</evidence>
<organism evidence="2 3">
    <name type="scientific">Venturia effusa</name>
    <dbReference type="NCBI Taxonomy" id="50376"/>
    <lineage>
        <taxon>Eukaryota</taxon>
        <taxon>Fungi</taxon>
        <taxon>Dikarya</taxon>
        <taxon>Ascomycota</taxon>
        <taxon>Pezizomycotina</taxon>
        <taxon>Dothideomycetes</taxon>
        <taxon>Pleosporomycetidae</taxon>
        <taxon>Venturiales</taxon>
        <taxon>Venturiaceae</taxon>
        <taxon>Venturia</taxon>
    </lineage>
</organism>
<accession>A0A517LDN6</accession>